<evidence type="ECO:0000313" key="9">
    <source>
        <dbReference type="Ensembl" id="ENSSGRP00000063659.1"/>
    </source>
</evidence>
<gene>
    <name evidence="9" type="primary">ppfibp1b</name>
</gene>
<dbReference type="PANTHER" id="PTHR12587">
    <property type="entry name" value="LAR INTERACTING PROTEIN LIP -RELATED PROTEIN"/>
    <property type="match status" value="1"/>
</dbReference>
<organism evidence="9 10">
    <name type="scientific">Sinocyclocheilus grahami</name>
    <name type="common">Dianchi golden-line fish</name>
    <name type="synonym">Barbus grahami</name>
    <dbReference type="NCBI Taxonomy" id="75366"/>
    <lineage>
        <taxon>Eukaryota</taxon>
        <taxon>Metazoa</taxon>
        <taxon>Chordata</taxon>
        <taxon>Craniata</taxon>
        <taxon>Vertebrata</taxon>
        <taxon>Euteleostomi</taxon>
        <taxon>Actinopterygii</taxon>
        <taxon>Neopterygii</taxon>
        <taxon>Teleostei</taxon>
        <taxon>Ostariophysi</taxon>
        <taxon>Cypriniformes</taxon>
        <taxon>Cyprinidae</taxon>
        <taxon>Cyprininae</taxon>
        <taxon>Sinocyclocheilus</taxon>
    </lineage>
</organism>
<dbReference type="InterPro" id="IPR037618">
    <property type="entry name" value="LIPB1/2_SAM_2nd"/>
</dbReference>
<dbReference type="Proteomes" id="UP000472262">
    <property type="component" value="Unassembled WGS sequence"/>
</dbReference>
<dbReference type="Gene3D" id="1.10.150.50">
    <property type="entry name" value="Transcription Factor, Ets-1"/>
    <property type="match status" value="3"/>
</dbReference>
<dbReference type="InterPro" id="IPR029515">
    <property type="entry name" value="Liprin"/>
</dbReference>
<protein>
    <submittedName>
        <fullName evidence="9">Liprin-beta-1-like</fullName>
    </submittedName>
</protein>
<feature type="domain" description="SAM" evidence="8">
    <location>
        <begin position="583"/>
        <end position="641"/>
    </location>
</feature>
<dbReference type="AlphaFoldDB" id="A0A672PIV9"/>
<dbReference type="FunFam" id="1.10.150.50:FF:000017">
    <property type="entry name" value="Liprin-beta-1 isoform 1"/>
    <property type="match status" value="1"/>
</dbReference>
<comment type="similarity">
    <text evidence="1">Belongs to the liprin family. Liprin-beta subfamily.</text>
</comment>
<dbReference type="GO" id="GO:0005829">
    <property type="term" value="C:cytosol"/>
    <property type="evidence" value="ECO:0007669"/>
    <property type="project" value="UniProtKB-ARBA"/>
</dbReference>
<dbReference type="SUPFAM" id="SSF47769">
    <property type="entry name" value="SAM/Pointed domain"/>
    <property type="match status" value="3"/>
</dbReference>
<dbReference type="InterPro" id="IPR037617">
    <property type="entry name" value="LIPB1/2_SAM_1"/>
</dbReference>
<dbReference type="GO" id="GO:0007528">
    <property type="term" value="P:neuromuscular junction development"/>
    <property type="evidence" value="ECO:0007669"/>
    <property type="project" value="TreeGrafter"/>
</dbReference>
<keyword evidence="4 6" id="KW-0175">Coiled coil</keyword>
<feature type="region of interest" description="Disordered" evidence="7">
    <location>
        <begin position="358"/>
        <end position="381"/>
    </location>
</feature>
<dbReference type="Pfam" id="PF00536">
    <property type="entry name" value="SAM_1"/>
    <property type="match status" value="2"/>
</dbReference>
<dbReference type="CDD" id="cd09569">
    <property type="entry name" value="SAM_liprin-beta1_2_repeat3"/>
    <property type="match status" value="1"/>
</dbReference>
<proteinExistence type="inferred from homology"/>
<evidence type="ECO:0000256" key="4">
    <source>
        <dbReference type="ARBA" id="ARBA00023054"/>
    </source>
</evidence>
<evidence type="ECO:0000256" key="5">
    <source>
        <dbReference type="ARBA" id="ARBA00060046"/>
    </source>
</evidence>
<feature type="compositionally biased region" description="Basic and acidic residues" evidence="7">
    <location>
        <begin position="205"/>
        <end position="216"/>
    </location>
</feature>
<evidence type="ECO:0000256" key="2">
    <source>
        <dbReference type="ARBA" id="ARBA00022553"/>
    </source>
</evidence>
<dbReference type="FunFam" id="1.10.150.50:FF:000005">
    <property type="entry name" value="Liprin-beta-1 isoform 1"/>
    <property type="match status" value="1"/>
</dbReference>
<feature type="domain" description="SAM" evidence="8">
    <location>
        <begin position="506"/>
        <end position="570"/>
    </location>
</feature>
<feature type="region of interest" description="Disordered" evidence="7">
    <location>
        <begin position="397"/>
        <end position="445"/>
    </location>
</feature>
<dbReference type="GO" id="GO:0048786">
    <property type="term" value="C:presynaptic active zone"/>
    <property type="evidence" value="ECO:0007669"/>
    <property type="project" value="TreeGrafter"/>
</dbReference>
<dbReference type="FunFam" id="1.10.150.50:FF:000007">
    <property type="entry name" value="Liprin-beta-1 isoform 1"/>
    <property type="match status" value="1"/>
</dbReference>
<keyword evidence="2" id="KW-0597">Phosphoprotein</keyword>
<dbReference type="CDD" id="cd09563">
    <property type="entry name" value="SAM_liprin-beta1_2_repeat1"/>
    <property type="match status" value="1"/>
</dbReference>
<feature type="coiled-coil region" evidence="6">
    <location>
        <begin position="99"/>
        <end position="200"/>
    </location>
</feature>
<sequence length="842" mass="95725">MMSDASDMLAAALEQMDGIIAGSKALDYSNGIFDCQSPTSPFMGSLRALNLLEDLRGVLELMDAEERESLRCQIPDSTAESLVEWLHGHLSNGHISITGDVYQDRLNRLESDKESLELLCRSALETQKLELMAEVSNLKLKLTAMEKERLNFDDRFGDSEGLILEINELRYRISEMESERLQYEKKLKSTKEELVTLRRHLDGRDGDLRRLQDETGSRSPTPAGLDSTERDMEVQKMKKAMESLMAANEEKDRKIEELRQSLMRYKKVQEMVMSAQGRKGDLFYFNKKIPKKEFDEFNKITTLPPKSPSSSHTAEDDSFGTRKMRSSIRFLFTFNLFVSFSNFSSSTKRKEFDEFNKITTLPPKSPSSSHTAEDDSFGTRKMRSSFGRGFFKIKGGKRTASAPNLAETERDGTDHLDLAGMPQRSADSDSTHTLPISPEGKKKSKGIKALFGKLKRSQSTTFNLDDNLSESEFKRGGVRATAGPRLGWSCDLQNTNSELDAPFARWSREQVCDWMQEQGLGLYVSLARQWVASGQTLLQASQQDLERELGIKHPLHRKKLQLALQALGSEEDDNKGKLDYHWVTRWLDDIGLPQYKTQFDEGRVDGRMLHYMAVGDLLSLKVGSVLHHLSIKRAIQVLRLNNYDPNCLRRRPSDENNISPAEISQWTNHRVMEWLRSVDLAEYAPNLRGSGVHGGLMVLEPRFNMETMALLLNIPANKTLLRRHLATHFNLLVGSEAQQLKQEYLENPDYTLLTATAKVKPHKLAFGGFGRKKKQEDNEEYVCPMDVEMPKGRSFQKGYRGMELQIYDDDLDRFDQMEDSEGTVRQIGVFSEGINNLTVTSL</sequence>
<evidence type="ECO:0000256" key="6">
    <source>
        <dbReference type="SAM" id="Coils"/>
    </source>
</evidence>
<dbReference type="PANTHER" id="PTHR12587:SF16">
    <property type="entry name" value="LIPRIN-BETA-1"/>
    <property type="match status" value="1"/>
</dbReference>
<dbReference type="Pfam" id="PF26022">
    <property type="entry name" value="CC_Liprin_beta"/>
    <property type="match status" value="1"/>
</dbReference>
<dbReference type="Pfam" id="PF07647">
    <property type="entry name" value="SAM_2"/>
    <property type="match status" value="1"/>
</dbReference>
<dbReference type="InterPro" id="IPR001660">
    <property type="entry name" value="SAM"/>
</dbReference>
<keyword evidence="3" id="KW-0677">Repeat</keyword>
<dbReference type="InterPro" id="IPR058914">
    <property type="entry name" value="LIPB1/2_CC"/>
</dbReference>
<evidence type="ECO:0000256" key="3">
    <source>
        <dbReference type="ARBA" id="ARBA00022737"/>
    </source>
</evidence>
<evidence type="ECO:0000259" key="8">
    <source>
        <dbReference type="PROSITE" id="PS50105"/>
    </source>
</evidence>
<dbReference type="InterPro" id="IPR013761">
    <property type="entry name" value="SAM/pointed_sf"/>
</dbReference>
<evidence type="ECO:0000256" key="7">
    <source>
        <dbReference type="SAM" id="MobiDB-lite"/>
    </source>
</evidence>
<dbReference type="SMART" id="SM00454">
    <property type="entry name" value="SAM"/>
    <property type="match status" value="3"/>
</dbReference>
<reference evidence="9" key="2">
    <citation type="submission" date="2025-09" db="UniProtKB">
        <authorList>
            <consortium name="Ensembl"/>
        </authorList>
    </citation>
    <scope>IDENTIFICATION</scope>
</reference>
<name>A0A672PIV9_SINGR</name>
<evidence type="ECO:0000256" key="1">
    <source>
        <dbReference type="ARBA" id="ARBA00007547"/>
    </source>
</evidence>
<dbReference type="InterPro" id="IPR037619">
    <property type="entry name" value="LIPB1/2_SAM_3rd"/>
</dbReference>
<feature type="compositionally biased region" description="Basic and acidic residues" evidence="7">
    <location>
        <begin position="407"/>
        <end position="417"/>
    </location>
</feature>
<dbReference type="PROSITE" id="PS50105">
    <property type="entry name" value="SAM_DOMAIN"/>
    <property type="match status" value="2"/>
</dbReference>
<dbReference type="Ensembl" id="ENSSGRT00000067879.1">
    <property type="protein sequence ID" value="ENSSGRP00000063659.1"/>
    <property type="gene ID" value="ENSSGRG00000030705.1"/>
</dbReference>
<feature type="coiled-coil region" evidence="6">
    <location>
        <begin position="234"/>
        <end position="268"/>
    </location>
</feature>
<comment type="function">
    <text evidence="5">May regulate the disassembly of focal adhesions. Did not bind receptor-like tyrosine phosphatases type 2A.</text>
</comment>
<evidence type="ECO:0000313" key="10">
    <source>
        <dbReference type="Proteomes" id="UP000472262"/>
    </source>
</evidence>
<feature type="region of interest" description="Disordered" evidence="7">
    <location>
        <begin position="205"/>
        <end position="230"/>
    </location>
</feature>
<dbReference type="CDD" id="cd09566">
    <property type="entry name" value="SAM_liprin-beta1_2_repeat2"/>
    <property type="match status" value="1"/>
</dbReference>
<accession>A0A672PIV9</accession>
<keyword evidence="10" id="KW-1185">Reference proteome</keyword>
<reference evidence="9" key="1">
    <citation type="submission" date="2025-08" db="UniProtKB">
        <authorList>
            <consortium name="Ensembl"/>
        </authorList>
    </citation>
    <scope>IDENTIFICATION</scope>
</reference>
<feature type="region of interest" description="Disordered" evidence="7">
    <location>
        <begin position="300"/>
        <end position="319"/>
    </location>
</feature>